<name>A0A060LW54_9BACI</name>
<comment type="subcellular location">
    <subcellularLocation>
        <location evidence="1">Cell membrane</location>
        <topology evidence="1">Multi-pass membrane protein</topology>
    </subcellularLocation>
</comment>
<dbReference type="HOGENOM" id="CLU_101659_1_1_9"/>
<dbReference type="KEGG" id="ble:BleG1_1437"/>
<reference evidence="9 10" key="1">
    <citation type="journal article" date="2014" name="Gene">
        <title>A comparative genomic analysis of the alkalitolerant soil bacterium Bacillus lehensis G1.</title>
        <authorList>
            <person name="Noor Y.M."/>
            <person name="Samsulrizal N.H."/>
            <person name="Jema'on N.A."/>
            <person name="Low K.O."/>
            <person name="Ramli A.N."/>
            <person name="Alias N.I."/>
            <person name="Damis S.I."/>
            <person name="Fuzi S.F."/>
            <person name="Isa M.N."/>
            <person name="Murad A.M."/>
            <person name="Raih M.F."/>
            <person name="Bakar F.D."/>
            <person name="Najimudin N."/>
            <person name="Mahadi N.M."/>
            <person name="Illias R.M."/>
        </authorList>
    </citation>
    <scope>NUCLEOTIDE SEQUENCE [LARGE SCALE GENOMIC DNA]</scope>
    <source>
        <strain evidence="9 10">G1</strain>
    </source>
</reference>
<organism evidence="9 10">
    <name type="scientific">Shouchella lehensis G1</name>
    <dbReference type="NCBI Taxonomy" id="1246626"/>
    <lineage>
        <taxon>Bacteria</taxon>
        <taxon>Bacillati</taxon>
        <taxon>Bacillota</taxon>
        <taxon>Bacilli</taxon>
        <taxon>Bacillales</taxon>
        <taxon>Bacillaceae</taxon>
        <taxon>Shouchella</taxon>
    </lineage>
</organism>
<dbReference type="InterPro" id="IPR007182">
    <property type="entry name" value="MnhB"/>
</dbReference>
<evidence type="ECO:0000256" key="2">
    <source>
        <dbReference type="ARBA" id="ARBA00009425"/>
    </source>
</evidence>
<accession>A0A060LW54</accession>
<dbReference type="Pfam" id="PF04039">
    <property type="entry name" value="MnhB"/>
    <property type="match status" value="1"/>
</dbReference>
<evidence type="ECO:0000313" key="10">
    <source>
        <dbReference type="Proteomes" id="UP000027142"/>
    </source>
</evidence>
<keyword evidence="3" id="KW-1003">Cell membrane</keyword>
<feature type="transmembrane region" description="Helical" evidence="7">
    <location>
        <begin position="12"/>
        <end position="32"/>
    </location>
</feature>
<keyword evidence="10" id="KW-1185">Reference proteome</keyword>
<dbReference type="STRING" id="1246626.BleG1_1437"/>
<dbReference type="EMBL" id="CP003923">
    <property type="protein sequence ID" value="AIC94020.1"/>
    <property type="molecule type" value="Genomic_DNA"/>
</dbReference>
<proteinExistence type="inferred from homology"/>
<keyword evidence="6 7" id="KW-0472">Membrane</keyword>
<dbReference type="InterPro" id="IPR050622">
    <property type="entry name" value="CPA3_antiporter_subunitB"/>
</dbReference>
<keyword evidence="4 7" id="KW-0812">Transmembrane</keyword>
<dbReference type="PATRIC" id="fig|1246626.3.peg.1426"/>
<dbReference type="AlphaFoldDB" id="A0A060LW54"/>
<dbReference type="Proteomes" id="UP000027142">
    <property type="component" value="Chromosome"/>
</dbReference>
<dbReference type="PANTHER" id="PTHR33932:SF4">
    <property type="entry name" value="NA(+)_H(+) ANTIPORTER SUBUNIT B"/>
    <property type="match status" value="1"/>
</dbReference>
<dbReference type="OrthoDB" id="9798859at2"/>
<keyword evidence="5 7" id="KW-1133">Transmembrane helix</keyword>
<evidence type="ECO:0000256" key="5">
    <source>
        <dbReference type="ARBA" id="ARBA00022989"/>
    </source>
</evidence>
<comment type="similarity">
    <text evidence="2">Belongs to the CPA3 antiporters (TC 2.A.63) subunit B family.</text>
</comment>
<evidence type="ECO:0000313" key="9">
    <source>
        <dbReference type="EMBL" id="AIC94020.1"/>
    </source>
</evidence>
<sequence length="148" mass="16556">MKYSKSHDVMQRVLITITIYFLVAFSFYLFFAGHNNPGGGFIGGLMTASAFILIYLIFDRNVANRIIRFSFPGILATGLFVSLFVGLIGPVFGDEMFTQYFDYFDLPFFGEVELTTAVPFDFGIYLVVVGMAMAATVTIAEDESKWKS</sequence>
<feature type="transmembrane region" description="Helical" evidence="7">
    <location>
        <begin position="122"/>
        <end position="140"/>
    </location>
</feature>
<evidence type="ECO:0000256" key="1">
    <source>
        <dbReference type="ARBA" id="ARBA00004651"/>
    </source>
</evidence>
<evidence type="ECO:0000256" key="4">
    <source>
        <dbReference type="ARBA" id="ARBA00022692"/>
    </source>
</evidence>
<evidence type="ECO:0000259" key="8">
    <source>
        <dbReference type="Pfam" id="PF04039"/>
    </source>
</evidence>
<evidence type="ECO:0000256" key="7">
    <source>
        <dbReference type="SAM" id="Phobius"/>
    </source>
</evidence>
<feature type="transmembrane region" description="Helical" evidence="7">
    <location>
        <begin position="38"/>
        <end position="58"/>
    </location>
</feature>
<protein>
    <submittedName>
        <fullName evidence="9">Na(+)/H(+) antiporter subunit</fullName>
    </submittedName>
</protein>
<evidence type="ECO:0000256" key="3">
    <source>
        <dbReference type="ARBA" id="ARBA00022475"/>
    </source>
</evidence>
<feature type="domain" description="Na+/H+ antiporter MnhB subunit-related protein" evidence="8">
    <location>
        <begin position="12"/>
        <end position="133"/>
    </location>
</feature>
<gene>
    <name evidence="9" type="ORF">BleG1_1437</name>
</gene>
<evidence type="ECO:0000256" key="6">
    <source>
        <dbReference type="ARBA" id="ARBA00023136"/>
    </source>
</evidence>
<feature type="transmembrane region" description="Helical" evidence="7">
    <location>
        <begin position="70"/>
        <end position="92"/>
    </location>
</feature>
<dbReference type="RefSeq" id="WP_038478805.1">
    <property type="nucleotide sequence ID" value="NZ_CP003923.1"/>
</dbReference>
<dbReference type="GO" id="GO:0005886">
    <property type="term" value="C:plasma membrane"/>
    <property type="evidence" value="ECO:0007669"/>
    <property type="project" value="UniProtKB-SubCell"/>
</dbReference>
<dbReference type="PANTHER" id="PTHR33932">
    <property type="entry name" value="NA(+)/H(+) ANTIPORTER SUBUNIT B"/>
    <property type="match status" value="1"/>
</dbReference>
<dbReference type="eggNOG" id="COG2111">
    <property type="taxonomic scope" value="Bacteria"/>
</dbReference>